<feature type="domain" description="Response regulatory" evidence="3">
    <location>
        <begin position="3"/>
        <end position="114"/>
    </location>
</feature>
<evidence type="ECO:0000313" key="6">
    <source>
        <dbReference type="Proteomes" id="UP000198901"/>
    </source>
</evidence>
<evidence type="ECO:0000256" key="1">
    <source>
        <dbReference type="ARBA" id="ARBA00023125"/>
    </source>
</evidence>
<protein>
    <submittedName>
        <fullName evidence="5">Two component transcriptional regulator, LytTR family</fullName>
    </submittedName>
</protein>
<dbReference type="PROSITE" id="PS50930">
    <property type="entry name" value="HTH_LYTTR"/>
    <property type="match status" value="1"/>
</dbReference>
<dbReference type="RefSeq" id="WP_093197452.1">
    <property type="nucleotide sequence ID" value="NZ_FNGS01000001.1"/>
</dbReference>
<reference evidence="5 6" key="1">
    <citation type="submission" date="2016-10" db="EMBL/GenBank/DDBJ databases">
        <authorList>
            <person name="de Groot N.N."/>
        </authorList>
    </citation>
    <scope>NUCLEOTIDE SEQUENCE [LARGE SCALE GENOMIC DNA]</scope>
    <source>
        <strain evidence="5 6">DSM 21668</strain>
    </source>
</reference>
<accession>A0A1G9IQN0</accession>
<evidence type="ECO:0000256" key="2">
    <source>
        <dbReference type="PROSITE-ProRule" id="PRU00169"/>
    </source>
</evidence>
<keyword evidence="6" id="KW-1185">Reference proteome</keyword>
<dbReference type="EMBL" id="FNGS01000001">
    <property type="protein sequence ID" value="SDL27472.1"/>
    <property type="molecule type" value="Genomic_DNA"/>
</dbReference>
<dbReference type="Gene3D" id="3.40.50.2300">
    <property type="match status" value="1"/>
</dbReference>
<feature type="modified residue" description="4-aspartylphosphate" evidence="2">
    <location>
        <position position="54"/>
    </location>
</feature>
<evidence type="ECO:0000313" key="5">
    <source>
        <dbReference type="EMBL" id="SDL27472.1"/>
    </source>
</evidence>
<dbReference type="Pfam" id="PF00072">
    <property type="entry name" value="Response_reg"/>
    <property type="match status" value="1"/>
</dbReference>
<dbReference type="PANTHER" id="PTHR48111:SF17">
    <property type="entry name" value="TRANSCRIPTIONAL REGULATORY PROTEIN YPDB"/>
    <property type="match status" value="1"/>
</dbReference>
<dbReference type="PROSITE" id="PS50110">
    <property type="entry name" value="RESPONSE_REGULATORY"/>
    <property type="match status" value="1"/>
</dbReference>
<sequence length="235" mass="26523">MHSCLIIDADPSAREALRQYIGQTPLLTAAGECSDGLEAFQWLRRHQADVVFLDVHLPLLSGTDLIRSLPEPPAVIFTTTCRESAVEAFELRALDYLLKPLSFERFLRAVARLGMASPAPEYEEALHFRVNRRMVRVLPSRIQFIESLKDYVRVMTDDGPIITKQTLQSVEARLPPGHFLRIHRSFLVSSARVGGFSAAYVDVQGRQLPIGKLYKHDVERTLRTRISAVPSRYPA</sequence>
<evidence type="ECO:0000259" key="3">
    <source>
        <dbReference type="PROSITE" id="PS50110"/>
    </source>
</evidence>
<dbReference type="InterPro" id="IPR039420">
    <property type="entry name" value="WalR-like"/>
</dbReference>
<name>A0A1G9IQN0_9BACT</name>
<dbReference type="STRING" id="563176.SAMN04488090_0580"/>
<dbReference type="GO" id="GO:0000976">
    <property type="term" value="F:transcription cis-regulatory region binding"/>
    <property type="evidence" value="ECO:0007669"/>
    <property type="project" value="TreeGrafter"/>
</dbReference>
<evidence type="ECO:0000259" key="4">
    <source>
        <dbReference type="PROSITE" id="PS50930"/>
    </source>
</evidence>
<keyword evidence="2" id="KW-0597">Phosphoprotein</keyword>
<dbReference type="SUPFAM" id="SSF52172">
    <property type="entry name" value="CheY-like"/>
    <property type="match status" value="1"/>
</dbReference>
<organism evidence="5 6">
    <name type="scientific">Siphonobacter aquaeclarae</name>
    <dbReference type="NCBI Taxonomy" id="563176"/>
    <lineage>
        <taxon>Bacteria</taxon>
        <taxon>Pseudomonadati</taxon>
        <taxon>Bacteroidota</taxon>
        <taxon>Cytophagia</taxon>
        <taxon>Cytophagales</taxon>
        <taxon>Cytophagaceae</taxon>
        <taxon>Siphonobacter</taxon>
    </lineage>
</organism>
<dbReference type="GO" id="GO:0005829">
    <property type="term" value="C:cytosol"/>
    <property type="evidence" value="ECO:0007669"/>
    <property type="project" value="TreeGrafter"/>
</dbReference>
<dbReference type="SMART" id="SM00850">
    <property type="entry name" value="LytTR"/>
    <property type="match status" value="1"/>
</dbReference>
<dbReference type="InterPro" id="IPR011006">
    <property type="entry name" value="CheY-like_superfamily"/>
</dbReference>
<dbReference type="OrthoDB" id="1646880at2"/>
<dbReference type="InterPro" id="IPR007492">
    <property type="entry name" value="LytTR_DNA-bd_dom"/>
</dbReference>
<dbReference type="Gene3D" id="2.40.50.1020">
    <property type="entry name" value="LytTr DNA-binding domain"/>
    <property type="match status" value="1"/>
</dbReference>
<dbReference type="GO" id="GO:0006355">
    <property type="term" value="P:regulation of DNA-templated transcription"/>
    <property type="evidence" value="ECO:0007669"/>
    <property type="project" value="TreeGrafter"/>
</dbReference>
<dbReference type="InterPro" id="IPR001789">
    <property type="entry name" value="Sig_transdc_resp-reg_receiver"/>
</dbReference>
<keyword evidence="1" id="KW-0238">DNA-binding</keyword>
<feature type="domain" description="HTH LytTR-type" evidence="4">
    <location>
        <begin position="126"/>
        <end position="188"/>
    </location>
</feature>
<gene>
    <name evidence="5" type="ORF">SAMN04488090_0580</name>
</gene>
<dbReference type="AlphaFoldDB" id="A0A1G9IQN0"/>
<proteinExistence type="predicted"/>
<dbReference type="GO" id="GO:0032993">
    <property type="term" value="C:protein-DNA complex"/>
    <property type="evidence" value="ECO:0007669"/>
    <property type="project" value="TreeGrafter"/>
</dbReference>
<dbReference type="Proteomes" id="UP000198901">
    <property type="component" value="Unassembled WGS sequence"/>
</dbReference>
<dbReference type="GO" id="GO:0000156">
    <property type="term" value="F:phosphorelay response regulator activity"/>
    <property type="evidence" value="ECO:0007669"/>
    <property type="project" value="TreeGrafter"/>
</dbReference>
<dbReference type="SMART" id="SM00448">
    <property type="entry name" value="REC"/>
    <property type="match status" value="1"/>
</dbReference>
<dbReference type="Pfam" id="PF04397">
    <property type="entry name" value="LytTR"/>
    <property type="match status" value="1"/>
</dbReference>
<dbReference type="PANTHER" id="PTHR48111">
    <property type="entry name" value="REGULATOR OF RPOS"/>
    <property type="match status" value="1"/>
</dbReference>